<dbReference type="EMBL" id="BPPX01000021">
    <property type="protein sequence ID" value="GJC86438.1"/>
    <property type="molecule type" value="Genomic_DNA"/>
</dbReference>
<comment type="caution">
    <text evidence="1">The sequence shown here is derived from an EMBL/GenBank/DDBJ whole genome shotgun (WGS) entry which is preliminary data.</text>
</comment>
<reference evidence="1 2" key="1">
    <citation type="submission" date="2021-07" db="EMBL/GenBank/DDBJ databases">
        <title>Genome data of Colletotrichum spaethianum.</title>
        <authorList>
            <person name="Utami Y.D."/>
            <person name="Hiruma K."/>
        </authorList>
    </citation>
    <scope>NUCLEOTIDE SEQUENCE [LARGE SCALE GENOMIC DNA]</scope>
    <source>
        <strain evidence="1 2">MAFF 242679</strain>
    </source>
</reference>
<dbReference type="Proteomes" id="UP001055172">
    <property type="component" value="Unassembled WGS sequence"/>
</dbReference>
<evidence type="ECO:0000313" key="2">
    <source>
        <dbReference type="Proteomes" id="UP001055172"/>
    </source>
</evidence>
<accession>A0AA37GUP2</accession>
<proteinExistence type="predicted"/>
<evidence type="ECO:0000313" key="1">
    <source>
        <dbReference type="EMBL" id="GJC86438.1"/>
    </source>
</evidence>
<gene>
    <name evidence="1" type="ORF">ColLi_09276</name>
</gene>
<organism evidence="1 2">
    <name type="scientific">Colletotrichum liriopes</name>
    <dbReference type="NCBI Taxonomy" id="708192"/>
    <lineage>
        <taxon>Eukaryota</taxon>
        <taxon>Fungi</taxon>
        <taxon>Dikarya</taxon>
        <taxon>Ascomycota</taxon>
        <taxon>Pezizomycotina</taxon>
        <taxon>Sordariomycetes</taxon>
        <taxon>Hypocreomycetidae</taxon>
        <taxon>Glomerellales</taxon>
        <taxon>Glomerellaceae</taxon>
        <taxon>Colletotrichum</taxon>
        <taxon>Colletotrichum spaethianum species complex</taxon>
    </lineage>
</organism>
<protein>
    <submittedName>
        <fullName evidence="1">Uncharacterized protein</fullName>
    </submittedName>
</protein>
<name>A0AA37GUP2_9PEZI</name>
<sequence>MQMLDYKTVLAWVFWRSAAMFATGTRDYIYGILGVTDTIMDRLAQAMGCHNESQRDVIFSRCPPAYTPINVK</sequence>
<dbReference type="AlphaFoldDB" id="A0AA37GUP2"/>
<keyword evidence="2" id="KW-1185">Reference proteome</keyword>